<evidence type="ECO:0000259" key="4">
    <source>
        <dbReference type="PROSITE" id="PS50949"/>
    </source>
</evidence>
<dbReference type="InterPro" id="IPR000524">
    <property type="entry name" value="Tscrpt_reg_HTH_GntR"/>
</dbReference>
<evidence type="ECO:0000256" key="1">
    <source>
        <dbReference type="ARBA" id="ARBA00023015"/>
    </source>
</evidence>
<dbReference type="AlphaFoldDB" id="A0A2S3ULE6"/>
<dbReference type="InterPro" id="IPR036390">
    <property type="entry name" value="WH_DNA-bd_sf"/>
</dbReference>
<dbReference type="SMART" id="SM00895">
    <property type="entry name" value="FCD"/>
    <property type="match status" value="1"/>
</dbReference>
<name>A0A2S3ULE6_9HYPH</name>
<keyword evidence="6" id="KW-1185">Reference proteome</keyword>
<dbReference type="Proteomes" id="UP000236959">
    <property type="component" value="Unassembled WGS sequence"/>
</dbReference>
<dbReference type="Gene3D" id="1.10.10.10">
    <property type="entry name" value="Winged helix-like DNA-binding domain superfamily/Winged helix DNA-binding domain"/>
    <property type="match status" value="1"/>
</dbReference>
<dbReference type="SUPFAM" id="SSF48008">
    <property type="entry name" value="GntR ligand-binding domain-like"/>
    <property type="match status" value="1"/>
</dbReference>
<evidence type="ECO:0000256" key="3">
    <source>
        <dbReference type="ARBA" id="ARBA00023163"/>
    </source>
</evidence>
<dbReference type="GO" id="GO:0003677">
    <property type="term" value="F:DNA binding"/>
    <property type="evidence" value="ECO:0007669"/>
    <property type="project" value="UniProtKB-KW"/>
</dbReference>
<gene>
    <name evidence="5" type="ORF">CLV41_11374</name>
</gene>
<keyword evidence="3" id="KW-0804">Transcription</keyword>
<organism evidence="5 6">
    <name type="scientific">Roseibium marinum</name>
    <dbReference type="NCBI Taxonomy" id="281252"/>
    <lineage>
        <taxon>Bacteria</taxon>
        <taxon>Pseudomonadati</taxon>
        <taxon>Pseudomonadota</taxon>
        <taxon>Alphaproteobacteria</taxon>
        <taxon>Hyphomicrobiales</taxon>
        <taxon>Stappiaceae</taxon>
        <taxon>Roseibium</taxon>
    </lineage>
</organism>
<dbReference type="InterPro" id="IPR011711">
    <property type="entry name" value="GntR_C"/>
</dbReference>
<evidence type="ECO:0000313" key="5">
    <source>
        <dbReference type="EMBL" id="POF28511.1"/>
    </source>
</evidence>
<evidence type="ECO:0000256" key="2">
    <source>
        <dbReference type="ARBA" id="ARBA00023125"/>
    </source>
</evidence>
<dbReference type="InterPro" id="IPR036388">
    <property type="entry name" value="WH-like_DNA-bd_sf"/>
</dbReference>
<dbReference type="Pfam" id="PF00392">
    <property type="entry name" value="GntR"/>
    <property type="match status" value="1"/>
</dbReference>
<dbReference type="CDD" id="cd07377">
    <property type="entry name" value="WHTH_GntR"/>
    <property type="match status" value="1"/>
</dbReference>
<sequence length="227" mass="24536">MLSAMSSKVKSTRVDKAYERLKADILNGELPPGFQAPEPDIADRLGMSRTPVREALIRLEAERLVELIPRRGAKVLAISRKDICEVFEILSVLEALAAGSAAKEKCGDLVLGGIEEAVISAEKALADNDMESWALLDDRFHRLIARSGGNARLDETISSLLNQVFRADMVLLRLNKGPAANSDDHRAMYDAIRAGDPAKAANVAKAHRLAGLATMNNVLEACGLTHV</sequence>
<proteinExistence type="predicted"/>
<dbReference type="EMBL" id="PPCN01000013">
    <property type="protein sequence ID" value="POF28511.1"/>
    <property type="molecule type" value="Genomic_DNA"/>
</dbReference>
<dbReference type="Gene3D" id="1.20.120.530">
    <property type="entry name" value="GntR ligand-binding domain-like"/>
    <property type="match status" value="1"/>
</dbReference>
<dbReference type="SUPFAM" id="SSF46785">
    <property type="entry name" value="Winged helix' DNA-binding domain"/>
    <property type="match status" value="1"/>
</dbReference>
<dbReference type="GO" id="GO:0003700">
    <property type="term" value="F:DNA-binding transcription factor activity"/>
    <property type="evidence" value="ECO:0007669"/>
    <property type="project" value="InterPro"/>
</dbReference>
<keyword evidence="2 5" id="KW-0238">DNA-binding</keyword>
<accession>A0A2S3ULE6</accession>
<feature type="domain" description="HTH gntR-type" evidence="4">
    <location>
        <begin position="11"/>
        <end position="78"/>
    </location>
</feature>
<dbReference type="PANTHER" id="PTHR43537:SF5">
    <property type="entry name" value="UXU OPERON TRANSCRIPTIONAL REGULATOR"/>
    <property type="match status" value="1"/>
</dbReference>
<protein>
    <submittedName>
        <fullName evidence="5">DNA-binding GntR family transcriptional regulator</fullName>
    </submittedName>
</protein>
<dbReference type="Pfam" id="PF07729">
    <property type="entry name" value="FCD"/>
    <property type="match status" value="1"/>
</dbReference>
<dbReference type="PROSITE" id="PS50949">
    <property type="entry name" value="HTH_GNTR"/>
    <property type="match status" value="1"/>
</dbReference>
<reference evidence="5 6" key="1">
    <citation type="submission" date="2018-01" db="EMBL/GenBank/DDBJ databases">
        <title>Genomic Encyclopedia of Archaeal and Bacterial Type Strains, Phase II (KMG-II): from individual species to whole genera.</title>
        <authorList>
            <person name="Goeker M."/>
        </authorList>
    </citation>
    <scope>NUCLEOTIDE SEQUENCE [LARGE SCALE GENOMIC DNA]</scope>
    <source>
        <strain evidence="5 6">DSM 17023</strain>
    </source>
</reference>
<evidence type="ECO:0000313" key="6">
    <source>
        <dbReference type="Proteomes" id="UP000236959"/>
    </source>
</evidence>
<dbReference type="SMART" id="SM00345">
    <property type="entry name" value="HTH_GNTR"/>
    <property type="match status" value="1"/>
</dbReference>
<comment type="caution">
    <text evidence="5">The sequence shown here is derived from an EMBL/GenBank/DDBJ whole genome shotgun (WGS) entry which is preliminary data.</text>
</comment>
<dbReference type="InterPro" id="IPR008920">
    <property type="entry name" value="TF_FadR/GntR_C"/>
</dbReference>
<dbReference type="PANTHER" id="PTHR43537">
    <property type="entry name" value="TRANSCRIPTIONAL REGULATOR, GNTR FAMILY"/>
    <property type="match status" value="1"/>
</dbReference>
<keyword evidence="1" id="KW-0805">Transcription regulation</keyword>